<gene>
    <name evidence="1" type="ORF">CSW64_06990</name>
</gene>
<dbReference type="PANTHER" id="PTHR11102">
    <property type="entry name" value="SEL-1-LIKE PROTEIN"/>
    <property type="match status" value="1"/>
</dbReference>
<dbReference type="EMBL" id="CP024201">
    <property type="protein sequence ID" value="ATQ44912.1"/>
    <property type="molecule type" value="Genomic_DNA"/>
</dbReference>
<dbReference type="Gene3D" id="1.25.40.10">
    <property type="entry name" value="Tetratricopeptide repeat domain"/>
    <property type="match status" value="1"/>
</dbReference>
<evidence type="ECO:0000313" key="2">
    <source>
        <dbReference type="Proteomes" id="UP000228945"/>
    </source>
</evidence>
<dbReference type="Proteomes" id="UP000228945">
    <property type="component" value="Chromosome"/>
</dbReference>
<dbReference type="SMART" id="SM00671">
    <property type="entry name" value="SEL1"/>
    <property type="match status" value="2"/>
</dbReference>
<dbReference type="InterPro" id="IPR006597">
    <property type="entry name" value="Sel1-like"/>
</dbReference>
<dbReference type="InterPro" id="IPR011990">
    <property type="entry name" value="TPR-like_helical_dom_sf"/>
</dbReference>
<sequence>MRNVSIAALVGAVILPLVGCDTSPDSWFSRRGEVACPRPQLPAGTQPQFNAQQIEVRTLRRRGFTGDFFSQLELGRRYEGKRAADKNLQDEVEAAVWYALALTNPDGYAPIAAYDRRGQQGAKGTSRFDDCRAVERRIAYRALDDLLSKMTTDEQDEVRNRVIYVLSTQGAEGYRTLARMHDGFFGAFGEPSDNRQAAEARGKPYKPGAPAVLNLFPRNDVDAYLYNYLAVQTGDVGAYVMLKDFERSSAQRAAAGGFVEQKARRWIPPFEFYPPQAPESGVPHSDESDQYNDGQQAALTRLRELPFVHIAEALTYLRVTPKPVAEERALYPGDIQSFQAMIGRPQTGSFQPIEKVRAIQYAAVNGSPKAQLVLAVMYSEGVGVPRDYARAFHWYAEADKQGSAEAKYAMSTFFSLGVQGVADQDKASAVVYQIDSALSGFKPSIGRLQQVLAQVSRPRPAPRDRDYLP</sequence>
<dbReference type="SUPFAM" id="SSF81901">
    <property type="entry name" value="HCP-like"/>
    <property type="match status" value="1"/>
</dbReference>
<organism evidence="1 2">
    <name type="scientific">Caulobacter mirabilis</name>
    <dbReference type="NCBI Taxonomy" id="69666"/>
    <lineage>
        <taxon>Bacteria</taxon>
        <taxon>Pseudomonadati</taxon>
        <taxon>Pseudomonadota</taxon>
        <taxon>Alphaproteobacteria</taxon>
        <taxon>Caulobacterales</taxon>
        <taxon>Caulobacteraceae</taxon>
        <taxon>Caulobacter</taxon>
    </lineage>
</organism>
<protein>
    <recommendedName>
        <fullName evidence="3">Sel1 repeat family protein</fullName>
    </recommendedName>
</protein>
<accession>A0A2D2B3R2</accession>
<dbReference type="KEGG" id="cmb:CSW64_06990"/>
<evidence type="ECO:0008006" key="3">
    <source>
        <dbReference type="Google" id="ProtNLM"/>
    </source>
</evidence>
<name>A0A2D2B3R2_9CAUL</name>
<reference evidence="1 2" key="1">
    <citation type="submission" date="2017-10" db="EMBL/GenBank/DDBJ databases">
        <title>Genome sequence of Caulobacter mirabilis FWC38.</title>
        <authorList>
            <person name="Fiebig A."/>
            <person name="Crosson S."/>
        </authorList>
    </citation>
    <scope>NUCLEOTIDE SEQUENCE [LARGE SCALE GENOMIC DNA]</scope>
    <source>
        <strain evidence="1 2">FWC 38</strain>
    </source>
</reference>
<dbReference type="AlphaFoldDB" id="A0A2D2B3R2"/>
<proteinExistence type="predicted"/>
<dbReference type="PANTHER" id="PTHR11102:SF160">
    <property type="entry name" value="ERAD-ASSOCIATED E3 UBIQUITIN-PROTEIN LIGASE COMPONENT HRD3"/>
    <property type="match status" value="1"/>
</dbReference>
<dbReference type="InterPro" id="IPR050767">
    <property type="entry name" value="Sel1_AlgK"/>
</dbReference>
<evidence type="ECO:0000313" key="1">
    <source>
        <dbReference type="EMBL" id="ATQ44912.1"/>
    </source>
</evidence>
<keyword evidence="2" id="KW-1185">Reference proteome</keyword>
<dbReference type="Pfam" id="PF08238">
    <property type="entry name" value="Sel1"/>
    <property type="match status" value="1"/>
</dbReference>